<dbReference type="AlphaFoldDB" id="S2EAJ4"/>
<protein>
    <submittedName>
        <fullName evidence="1">Uncharacterized protein</fullName>
    </submittedName>
</protein>
<dbReference type="STRING" id="1189612.A33Q_0585"/>
<comment type="caution">
    <text evidence="1">The sequence shown here is derived from an EMBL/GenBank/DDBJ whole genome shotgun (WGS) entry which is preliminary data.</text>
</comment>
<keyword evidence="2" id="KW-1185">Reference proteome</keyword>
<dbReference type="EMBL" id="ALWO02000013">
    <property type="protein sequence ID" value="EOZ99348.1"/>
    <property type="molecule type" value="Genomic_DNA"/>
</dbReference>
<sequence>MEGVFLPLNFFINEAGLYLSINHPDNPENEEEYLSFQLLKLKEK</sequence>
<accession>S2EAJ4</accession>
<dbReference type="Proteomes" id="UP000006073">
    <property type="component" value="Unassembled WGS sequence"/>
</dbReference>
<evidence type="ECO:0000313" key="1">
    <source>
        <dbReference type="EMBL" id="EOZ99348.1"/>
    </source>
</evidence>
<evidence type="ECO:0000313" key="2">
    <source>
        <dbReference type="Proteomes" id="UP000006073"/>
    </source>
</evidence>
<name>S2EAJ4_INDAL</name>
<reference evidence="1 2" key="1">
    <citation type="journal article" date="2013" name="Genome Announc.">
        <title>Draft Genome Sequence of Indibacter alkaliphilus Strain LW1T, Isolated from Lonar Lake, a Haloalkaline Lake in the Buldana District of Maharashtra, India.</title>
        <authorList>
            <person name="Singh A."/>
            <person name="Kumar Jangir P."/>
            <person name="Sharma R."/>
            <person name="Singh A."/>
            <person name="Kumar Pinnaka A."/>
            <person name="Shivaji S."/>
        </authorList>
    </citation>
    <scope>NUCLEOTIDE SEQUENCE [LARGE SCALE GENOMIC DNA]</scope>
    <source>
        <strain evidence="2">CCUG 57479 / KCTC 22604 / LW1</strain>
    </source>
</reference>
<proteinExistence type="predicted"/>
<gene>
    <name evidence="1" type="ORF">A33Q_0585</name>
</gene>
<organism evidence="1 2">
    <name type="scientific">Indibacter alkaliphilus (strain CCUG 57479 / KCTC 22604 / LW1)</name>
    <dbReference type="NCBI Taxonomy" id="1189612"/>
    <lineage>
        <taxon>Bacteria</taxon>
        <taxon>Pseudomonadati</taxon>
        <taxon>Bacteroidota</taxon>
        <taxon>Cytophagia</taxon>
        <taxon>Cytophagales</taxon>
        <taxon>Cyclobacteriaceae</taxon>
    </lineage>
</organism>